<dbReference type="SMART" id="SM00332">
    <property type="entry name" value="PP2Cc"/>
    <property type="match status" value="1"/>
</dbReference>
<evidence type="ECO:0000259" key="2">
    <source>
        <dbReference type="PROSITE" id="PS51746"/>
    </source>
</evidence>
<dbReference type="Gene3D" id="3.60.40.10">
    <property type="entry name" value="PPM-type phosphatase domain"/>
    <property type="match status" value="1"/>
</dbReference>
<evidence type="ECO:0000256" key="1">
    <source>
        <dbReference type="SAM" id="MobiDB-lite"/>
    </source>
</evidence>
<dbReference type="GO" id="GO:0004722">
    <property type="term" value="F:protein serine/threonine phosphatase activity"/>
    <property type="evidence" value="ECO:0007669"/>
    <property type="project" value="TreeGrafter"/>
</dbReference>
<dbReference type="AlphaFoldDB" id="A0A8J4PLV8"/>
<dbReference type="EMBL" id="AJWJ01000658">
    <property type="protein sequence ID" value="KAF2069459.1"/>
    <property type="molecule type" value="Genomic_DNA"/>
</dbReference>
<accession>A0A8J4PLV8</accession>
<sequence>MSMIQQQQSTNINPQQQQQQQQQQQLLNSVRYPTSPPKAGQFQQQIQADSPSLIHLKLPIYKEIQLKEQIEQKQQQEEESYVILNSQEGKPLVILKLKQVGPNLFNFEIDSNENSEVTIQNHTKKYYFKGLINSIGKQPNLCEDSHFLSQDYTAIGVADGVGSWRSIGIDSGQYSRFLMNNIYHLSTSIPYLKPFDLIQKTYESSLSIPGSSTICILKLLGSKVYSGLIGDSSFLIIRKDQIIFRSKEQTHKPNFPFQLGQGSTDKPSSGSYDEHIVNENDIFVIGTDGFFDNVFDEEILESMKRVESIETFHKHLMNLAKQKSIDINATTPIANRNSTKGGKPDDITLGCFVITPWSK</sequence>
<dbReference type="OrthoDB" id="60843at2759"/>
<evidence type="ECO:0000313" key="4">
    <source>
        <dbReference type="Proteomes" id="UP000695562"/>
    </source>
</evidence>
<evidence type="ECO:0000313" key="3">
    <source>
        <dbReference type="EMBL" id="KAF2069459.1"/>
    </source>
</evidence>
<dbReference type="PROSITE" id="PS51746">
    <property type="entry name" value="PPM_2"/>
    <property type="match status" value="1"/>
</dbReference>
<feature type="compositionally biased region" description="Low complexity" evidence="1">
    <location>
        <begin position="1"/>
        <end position="25"/>
    </location>
</feature>
<protein>
    <recommendedName>
        <fullName evidence="2">PPM-type phosphatase domain-containing protein</fullName>
    </recommendedName>
</protein>
<gene>
    <name evidence="3" type="ORF">CYY_009223</name>
</gene>
<organism evidence="3 4">
    <name type="scientific">Polysphondylium violaceum</name>
    <dbReference type="NCBI Taxonomy" id="133409"/>
    <lineage>
        <taxon>Eukaryota</taxon>
        <taxon>Amoebozoa</taxon>
        <taxon>Evosea</taxon>
        <taxon>Eumycetozoa</taxon>
        <taxon>Dictyostelia</taxon>
        <taxon>Dictyosteliales</taxon>
        <taxon>Dictyosteliaceae</taxon>
        <taxon>Polysphondylium</taxon>
    </lineage>
</organism>
<feature type="region of interest" description="Disordered" evidence="1">
    <location>
        <begin position="1"/>
        <end position="41"/>
    </location>
</feature>
<feature type="domain" description="PPM-type phosphatase" evidence="2">
    <location>
        <begin position="125"/>
        <end position="354"/>
    </location>
</feature>
<dbReference type="InterPro" id="IPR036457">
    <property type="entry name" value="PPM-type-like_dom_sf"/>
</dbReference>
<proteinExistence type="predicted"/>
<dbReference type="Proteomes" id="UP000695562">
    <property type="component" value="Unassembled WGS sequence"/>
</dbReference>
<dbReference type="SUPFAM" id="SSF81606">
    <property type="entry name" value="PP2C-like"/>
    <property type="match status" value="1"/>
</dbReference>
<reference evidence="3" key="1">
    <citation type="submission" date="2020-01" db="EMBL/GenBank/DDBJ databases">
        <title>Development of genomics and gene disruption for Polysphondylium violaceum indicates a role for the polyketide synthase stlB in stalk morphogenesis.</title>
        <authorList>
            <person name="Narita B."/>
            <person name="Kawabe Y."/>
            <person name="Kin K."/>
            <person name="Saito T."/>
            <person name="Gibbs R."/>
            <person name="Kuspa A."/>
            <person name="Muzny D."/>
            <person name="Queller D."/>
            <person name="Richards S."/>
            <person name="Strassman J."/>
            <person name="Sucgang R."/>
            <person name="Worley K."/>
            <person name="Schaap P."/>
        </authorList>
    </citation>
    <scope>NUCLEOTIDE SEQUENCE</scope>
    <source>
        <strain evidence="3">QSvi11</strain>
    </source>
</reference>
<dbReference type="PANTHER" id="PTHR12320">
    <property type="entry name" value="PROTEIN PHOSPHATASE 2C"/>
    <property type="match status" value="1"/>
</dbReference>
<dbReference type="InterPro" id="IPR001932">
    <property type="entry name" value="PPM-type_phosphatase-like_dom"/>
</dbReference>
<name>A0A8J4PLV8_9MYCE</name>
<keyword evidence="4" id="KW-1185">Reference proteome</keyword>
<dbReference type="PANTHER" id="PTHR12320:SF86">
    <property type="entry name" value="PROTEIN PHOSPHATASE 2C-RELATED PROTEIN"/>
    <property type="match status" value="1"/>
</dbReference>
<dbReference type="InterPro" id="IPR039123">
    <property type="entry name" value="PPTC7"/>
</dbReference>
<comment type="caution">
    <text evidence="3">The sequence shown here is derived from an EMBL/GenBank/DDBJ whole genome shotgun (WGS) entry which is preliminary data.</text>
</comment>